<dbReference type="AlphaFoldDB" id="D7G1W5"/>
<proteinExistence type="predicted"/>
<evidence type="ECO:0000313" key="1">
    <source>
        <dbReference type="EMBL" id="CBJ48691.1"/>
    </source>
</evidence>
<dbReference type="Proteomes" id="UP000002630">
    <property type="component" value="Linkage Group LG18"/>
</dbReference>
<accession>D7G1W5</accession>
<evidence type="ECO:0000313" key="2">
    <source>
        <dbReference type="Proteomes" id="UP000002630"/>
    </source>
</evidence>
<reference evidence="1 2" key="1">
    <citation type="journal article" date="2010" name="Nature">
        <title>The Ectocarpus genome and the independent evolution of multicellularity in brown algae.</title>
        <authorList>
            <person name="Cock J.M."/>
            <person name="Sterck L."/>
            <person name="Rouze P."/>
            <person name="Scornet D."/>
            <person name="Allen A.E."/>
            <person name="Amoutzias G."/>
            <person name="Anthouard V."/>
            <person name="Artiguenave F."/>
            <person name="Aury J.M."/>
            <person name="Badger J.H."/>
            <person name="Beszteri B."/>
            <person name="Billiau K."/>
            <person name="Bonnet E."/>
            <person name="Bothwell J.H."/>
            <person name="Bowler C."/>
            <person name="Boyen C."/>
            <person name="Brownlee C."/>
            <person name="Carrano C.J."/>
            <person name="Charrier B."/>
            <person name="Cho G.Y."/>
            <person name="Coelho S.M."/>
            <person name="Collen J."/>
            <person name="Corre E."/>
            <person name="Da Silva C."/>
            <person name="Delage L."/>
            <person name="Delaroque N."/>
            <person name="Dittami S.M."/>
            <person name="Doulbeau S."/>
            <person name="Elias M."/>
            <person name="Farnham G."/>
            <person name="Gachon C.M."/>
            <person name="Gschloessl B."/>
            <person name="Heesch S."/>
            <person name="Jabbari K."/>
            <person name="Jubin C."/>
            <person name="Kawai H."/>
            <person name="Kimura K."/>
            <person name="Kloareg B."/>
            <person name="Kupper F.C."/>
            <person name="Lang D."/>
            <person name="Le Bail A."/>
            <person name="Leblanc C."/>
            <person name="Lerouge P."/>
            <person name="Lohr M."/>
            <person name="Lopez P.J."/>
            <person name="Martens C."/>
            <person name="Maumus F."/>
            <person name="Michel G."/>
            <person name="Miranda-Saavedra D."/>
            <person name="Morales J."/>
            <person name="Moreau H."/>
            <person name="Motomura T."/>
            <person name="Nagasato C."/>
            <person name="Napoli C.A."/>
            <person name="Nelson D.R."/>
            <person name="Nyvall-Collen P."/>
            <person name="Peters A.F."/>
            <person name="Pommier C."/>
            <person name="Potin P."/>
            <person name="Poulain J."/>
            <person name="Quesneville H."/>
            <person name="Read B."/>
            <person name="Rensing S.A."/>
            <person name="Ritter A."/>
            <person name="Rousvoal S."/>
            <person name="Samanta M."/>
            <person name="Samson G."/>
            <person name="Schroeder D.C."/>
            <person name="Segurens B."/>
            <person name="Strittmatter M."/>
            <person name="Tonon T."/>
            <person name="Tregear J.W."/>
            <person name="Valentin K."/>
            <person name="von Dassow P."/>
            <person name="Yamagishi T."/>
            <person name="Van de Peer Y."/>
            <person name="Wincker P."/>
        </authorList>
    </citation>
    <scope>NUCLEOTIDE SEQUENCE [LARGE SCALE GENOMIC DNA]</scope>
    <source>
        <strain evidence="2">Ec32 / CCAP1310/4</strain>
    </source>
</reference>
<protein>
    <submittedName>
        <fullName evidence="1">Uncharacterized protein</fullName>
    </submittedName>
</protein>
<dbReference type="EMBL" id="FN649743">
    <property type="protein sequence ID" value="CBJ48691.1"/>
    <property type="molecule type" value="Genomic_DNA"/>
</dbReference>
<name>D7G1W5_ECTSI</name>
<gene>
    <name evidence="1" type="ORF">Esi_0046_0075</name>
</gene>
<keyword evidence="2" id="KW-1185">Reference proteome</keyword>
<organism evidence="1 2">
    <name type="scientific">Ectocarpus siliculosus</name>
    <name type="common">Brown alga</name>
    <name type="synonym">Conferva siliculosa</name>
    <dbReference type="NCBI Taxonomy" id="2880"/>
    <lineage>
        <taxon>Eukaryota</taxon>
        <taxon>Sar</taxon>
        <taxon>Stramenopiles</taxon>
        <taxon>Ochrophyta</taxon>
        <taxon>PX clade</taxon>
        <taxon>Phaeophyceae</taxon>
        <taxon>Ectocarpales</taxon>
        <taxon>Ectocarpaceae</taxon>
        <taxon>Ectocarpus</taxon>
    </lineage>
</organism>
<dbReference type="EMBL" id="FN648663">
    <property type="protein sequence ID" value="CBJ48691.1"/>
    <property type="molecule type" value="Genomic_DNA"/>
</dbReference>
<dbReference type="InParanoid" id="D7G1W5"/>
<dbReference type="OrthoDB" id="10454379at2759"/>
<sequence>MNLHLDSQKRDCVRRLATELESLQDNAAEFGSQKSGLTGSWKLIYSSAACEGNGGGRGGDRLTTIEDISYVSENYRLSHSGEQDDLRVYKRVSPPPARGDDTSAAMVGVAGGRKKTAGRAAAAAAAGGGAGGRRGVSKLPLRRRTFFGFLRRQ</sequence>